<dbReference type="PANTHER" id="PTHR24421:SF10">
    <property type="entry name" value="NITRATE_NITRITE SENSOR PROTEIN NARQ"/>
    <property type="match status" value="1"/>
</dbReference>
<protein>
    <recommendedName>
        <fullName evidence="2">histidine kinase</fullName>
        <ecNumber evidence="2">2.7.13.3</ecNumber>
    </recommendedName>
</protein>
<comment type="catalytic activity">
    <reaction evidence="1">
        <text>ATP + protein L-histidine = ADP + protein N-phospho-L-histidine.</text>
        <dbReference type="EC" id="2.7.13.3"/>
    </reaction>
</comment>
<dbReference type="InterPro" id="IPR050482">
    <property type="entry name" value="Sensor_HK_TwoCompSys"/>
</dbReference>
<evidence type="ECO:0000256" key="6">
    <source>
        <dbReference type="ARBA" id="ARBA00022777"/>
    </source>
</evidence>
<dbReference type="GO" id="GO:0016301">
    <property type="term" value="F:kinase activity"/>
    <property type="evidence" value="ECO:0007669"/>
    <property type="project" value="UniProtKB-KW"/>
</dbReference>
<dbReference type="PANTHER" id="PTHR24421">
    <property type="entry name" value="NITRATE/NITRITE SENSOR PROTEIN NARX-RELATED"/>
    <property type="match status" value="1"/>
</dbReference>
<evidence type="ECO:0000256" key="4">
    <source>
        <dbReference type="ARBA" id="ARBA00022679"/>
    </source>
</evidence>
<dbReference type="Gene3D" id="1.20.5.1930">
    <property type="match status" value="1"/>
</dbReference>
<evidence type="ECO:0000259" key="11">
    <source>
        <dbReference type="Pfam" id="PF07730"/>
    </source>
</evidence>
<keyword evidence="10" id="KW-0812">Transmembrane</keyword>
<feature type="transmembrane region" description="Helical" evidence="10">
    <location>
        <begin position="139"/>
        <end position="161"/>
    </location>
</feature>
<evidence type="ECO:0000256" key="5">
    <source>
        <dbReference type="ARBA" id="ARBA00022741"/>
    </source>
</evidence>
<keyword evidence="3" id="KW-0597">Phosphoprotein</keyword>
<dbReference type="Gene3D" id="3.30.565.10">
    <property type="entry name" value="Histidine kinase-like ATPase, C-terminal domain"/>
    <property type="match status" value="2"/>
</dbReference>
<feature type="transmembrane region" description="Helical" evidence="10">
    <location>
        <begin position="91"/>
        <end position="119"/>
    </location>
</feature>
<feature type="domain" description="Signal transduction histidine kinase subgroup 3 dimerisation and phosphoacceptor" evidence="11">
    <location>
        <begin position="201"/>
        <end position="265"/>
    </location>
</feature>
<evidence type="ECO:0000256" key="3">
    <source>
        <dbReference type="ARBA" id="ARBA00022553"/>
    </source>
</evidence>
<evidence type="ECO:0000256" key="9">
    <source>
        <dbReference type="SAM" id="MobiDB-lite"/>
    </source>
</evidence>
<dbReference type="EMBL" id="JBHLTC010000041">
    <property type="protein sequence ID" value="MFC0628978.1"/>
    <property type="molecule type" value="Genomic_DNA"/>
</dbReference>
<name>A0ABV6QWG2_9ACTN</name>
<evidence type="ECO:0000256" key="8">
    <source>
        <dbReference type="ARBA" id="ARBA00023012"/>
    </source>
</evidence>
<sequence>MSAAELMKQSGRTALGVSVGSLSALIELVFLIVAGPLLLGGKALPGLRRPVYRCARQLTRFELWRLRRYLGRDDVRTYTDRGAVSYLAVRWLVGLLGAVVMLLLLLGLTVAVSMISAWITGGSWGYIEEGDDRVTHKVLLSASIPGVVLLYLDVMGLLGVADLEAFIATRYLGPSANDLLRRRVSELSASRAEVVQAVNDERRRIERDLHDGVQQRLVALGLLLSRARHSKDPAKAADLVRQAHEESEQALHDLRDVAWRVYPTVLDQLGLHDVLVDVADRAGIPVTLRYELDGRPPASTETVAYFVIAEAVSNAVKHSGADRVEITVTGNSSTRATYGLTSSAAVTAANSSTTTQTSAPAIVGAVSTPAGTTSPGSQPGPGTNSPPHGPAPSGSAVPTSGTDHPDHADDTGPANSTGDKGRTDRVGGRGGKNGGESAIARLNSITVTVVDNGRGGADPAGRGLTGLAGRVAATDGRFSVTSPLGGPTTVRAELPCG</sequence>
<dbReference type="SUPFAM" id="SSF55874">
    <property type="entry name" value="ATPase domain of HSP90 chaperone/DNA topoisomerase II/histidine kinase"/>
    <property type="match status" value="1"/>
</dbReference>
<dbReference type="InterPro" id="IPR036890">
    <property type="entry name" value="HATPase_C_sf"/>
</dbReference>
<evidence type="ECO:0000256" key="7">
    <source>
        <dbReference type="ARBA" id="ARBA00022840"/>
    </source>
</evidence>
<comment type="caution">
    <text evidence="12">The sequence shown here is derived from an EMBL/GenBank/DDBJ whole genome shotgun (WGS) entry which is preliminary data.</text>
</comment>
<keyword evidence="5" id="KW-0547">Nucleotide-binding</keyword>
<dbReference type="EC" id="2.7.13.3" evidence="2"/>
<gene>
    <name evidence="12" type="ORF">ACFFGN_33240</name>
</gene>
<dbReference type="RefSeq" id="WP_380056253.1">
    <property type="nucleotide sequence ID" value="NZ_JBHLTC010000041.1"/>
</dbReference>
<feature type="compositionally biased region" description="Low complexity" evidence="9">
    <location>
        <begin position="351"/>
        <end position="398"/>
    </location>
</feature>
<evidence type="ECO:0000256" key="1">
    <source>
        <dbReference type="ARBA" id="ARBA00000085"/>
    </source>
</evidence>
<reference evidence="12 13" key="1">
    <citation type="submission" date="2024-09" db="EMBL/GenBank/DDBJ databases">
        <authorList>
            <person name="Sun Q."/>
            <person name="Mori K."/>
        </authorList>
    </citation>
    <scope>NUCLEOTIDE SEQUENCE [LARGE SCALE GENOMIC DNA]</scope>
    <source>
        <strain evidence="12 13">CGMCC 1.15906</strain>
    </source>
</reference>
<evidence type="ECO:0000256" key="10">
    <source>
        <dbReference type="SAM" id="Phobius"/>
    </source>
</evidence>
<keyword evidence="13" id="KW-1185">Reference proteome</keyword>
<keyword evidence="8" id="KW-0902">Two-component regulatory system</keyword>
<evidence type="ECO:0000313" key="12">
    <source>
        <dbReference type="EMBL" id="MFC0628978.1"/>
    </source>
</evidence>
<dbReference type="Proteomes" id="UP001589890">
    <property type="component" value="Unassembled WGS sequence"/>
</dbReference>
<keyword evidence="6 12" id="KW-0418">Kinase</keyword>
<feature type="transmembrane region" description="Helical" evidence="10">
    <location>
        <begin position="15"/>
        <end position="39"/>
    </location>
</feature>
<proteinExistence type="predicted"/>
<evidence type="ECO:0000256" key="2">
    <source>
        <dbReference type="ARBA" id="ARBA00012438"/>
    </source>
</evidence>
<feature type="region of interest" description="Disordered" evidence="9">
    <location>
        <begin position="351"/>
        <end position="439"/>
    </location>
</feature>
<accession>A0ABV6QWG2</accession>
<dbReference type="Pfam" id="PF07730">
    <property type="entry name" value="HisKA_3"/>
    <property type="match status" value="1"/>
</dbReference>
<keyword evidence="4" id="KW-0808">Transferase</keyword>
<dbReference type="InterPro" id="IPR011712">
    <property type="entry name" value="Sig_transdc_His_kin_sub3_dim/P"/>
</dbReference>
<keyword evidence="10" id="KW-0472">Membrane</keyword>
<organism evidence="12 13">
    <name type="scientific">Kribbella deserti</name>
    <dbReference type="NCBI Taxonomy" id="1926257"/>
    <lineage>
        <taxon>Bacteria</taxon>
        <taxon>Bacillati</taxon>
        <taxon>Actinomycetota</taxon>
        <taxon>Actinomycetes</taxon>
        <taxon>Propionibacteriales</taxon>
        <taxon>Kribbellaceae</taxon>
        <taxon>Kribbella</taxon>
    </lineage>
</organism>
<keyword evidence="10" id="KW-1133">Transmembrane helix</keyword>
<evidence type="ECO:0000313" key="13">
    <source>
        <dbReference type="Proteomes" id="UP001589890"/>
    </source>
</evidence>
<keyword evidence="7" id="KW-0067">ATP-binding</keyword>